<reference evidence="6 7" key="1">
    <citation type="submission" date="2020-12" db="EMBL/GenBank/DDBJ databases">
        <title>YIM B01967 draft genome.</title>
        <authorList>
            <person name="Yan X."/>
        </authorList>
    </citation>
    <scope>NUCLEOTIDE SEQUENCE [LARGE SCALE GENOMIC DNA]</scope>
    <source>
        <strain evidence="6 7">YIM B01967</strain>
    </source>
</reference>
<evidence type="ECO:0000313" key="7">
    <source>
        <dbReference type="Proteomes" id="UP000618943"/>
    </source>
</evidence>
<dbReference type="Gene3D" id="3.40.50.300">
    <property type="entry name" value="P-loop containing nucleotide triphosphate hydrolases"/>
    <property type="match status" value="1"/>
</dbReference>
<evidence type="ECO:0000256" key="2">
    <source>
        <dbReference type="ARBA" id="ARBA00022801"/>
    </source>
</evidence>
<dbReference type="SUPFAM" id="SSF52540">
    <property type="entry name" value="P-loop containing nucleoside triphosphate hydrolases"/>
    <property type="match status" value="1"/>
</dbReference>
<evidence type="ECO:0000256" key="3">
    <source>
        <dbReference type="ARBA" id="ARBA00022806"/>
    </source>
</evidence>
<keyword evidence="4" id="KW-0067">ATP-binding</keyword>
<gene>
    <name evidence="6" type="ORF">JFL43_20595</name>
</gene>
<evidence type="ECO:0000313" key="6">
    <source>
        <dbReference type="EMBL" id="MBK3497183.1"/>
    </source>
</evidence>
<evidence type="ECO:0000259" key="5">
    <source>
        <dbReference type="Pfam" id="PF00580"/>
    </source>
</evidence>
<dbReference type="Pfam" id="PF00580">
    <property type="entry name" value="UvrD-helicase"/>
    <property type="match status" value="2"/>
</dbReference>
<dbReference type="PANTHER" id="PTHR11070">
    <property type="entry name" value="UVRD / RECB / PCRA DNA HELICASE FAMILY MEMBER"/>
    <property type="match status" value="1"/>
</dbReference>
<dbReference type="PANTHER" id="PTHR11070:SF3">
    <property type="entry name" value="DNA 3'-5' HELICASE"/>
    <property type="match status" value="1"/>
</dbReference>
<keyword evidence="3" id="KW-0347">Helicase</keyword>
<protein>
    <submittedName>
        <fullName evidence="6">UvrD-helicase domain-containing protein</fullName>
    </submittedName>
</protein>
<organism evidence="6 7">
    <name type="scientific">Viridibacillus soli</name>
    <dbReference type="NCBI Taxonomy" id="2798301"/>
    <lineage>
        <taxon>Bacteria</taxon>
        <taxon>Bacillati</taxon>
        <taxon>Bacillota</taxon>
        <taxon>Bacilli</taxon>
        <taxon>Bacillales</taxon>
        <taxon>Caryophanaceae</taxon>
        <taxon>Viridibacillus</taxon>
    </lineage>
</organism>
<keyword evidence="2" id="KW-0378">Hydrolase</keyword>
<keyword evidence="1" id="KW-0547">Nucleotide-binding</keyword>
<dbReference type="InterPro" id="IPR000212">
    <property type="entry name" value="DNA_helicase_UvrD/REP"/>
</dbReference>
<dbReference type="RefSeq" id="WP_200750486.1">
    <property type="nucleotide sequence ID" value="NZ_JAEOAH010000053.1"/>
</dbReference>
<comment type="caution">
    <text evidence="6">The sequence shown here is derived from an EMBL/GenBank/DDBJ whole genome shotgun (WGS) entry which is preliminary data.</text>
</comment>
<dbReference type="Proteomes" id="UP000618943">
    <property type="component" value="Unassembled WGS sequence"/>
</dbReference>
<dbReference type="InterPro" id="IPR027417">
    <property type="entry name" value="P-loop_NTPase"/>
</dbReference>
<keyword evidence="7" id="KW-1185">Reference proteome</keyword>
<evidence type="ECO:0000256" key="4">
    <source>
        <dbReference type="ARBA" id="ARBA00022840"/>
    </source>
</evidence>
<sequence length="184" mass="21128">MVERRLGLEDEVQQIFKHKDNGSDFLLSGGAGSGKTFSLVEIINQSLLENPTDRIACITYTNAAVNEIEGRIQHANLIVSTIHKFLWDNIKSFQIELKKVLTELINEKTHKGLILSEHVDSDFFTGKTIQYKEYVLIKEGIISHDEILILANIMFEKYPKLCRIVQDKFKLILIDEYQDSVTRC</sequence>
<feature type="domain" description="UvrD-like helicase ATP-binding" evidence="5">
    <location>
        <begin position="117"/>
        <end position="180"/>
    </location>
</feature>
<evidence type="ECO:0000256" key="1">
    <source>
        <dbReference type="ARBA" id="ARBA00022741"/>
    </source>
</evidence>
<accession>A0ABS1HCM3</accession>
<proteinExistence type="predicted"/>
<dbReference type="InterPro" id="IPR014016">
    <property type="entry name" value="UvrD-like_ATP-bd"/>
</dbReference>
<name>A0ABS1HCM3_9BACL</name>
<dbReference type="EMBL" id="JAEOAH010000053">
    <property type="protein sequence ID" value="MBK3497183.1"/>
    <property type="molecule type" value="Genomic_DNA"/>
</dbReference>
<feature type="domain" description="UvrD-like helicase ATP-binding" evidence="5">
    <location>
        <begin position="11"/>
        <end position="91"/>
    </location>
</feature>